<dbReference type="EMBL" id="FOXA01000008">
    <property type="protein sequence ID" value="SFP55668.1"/>
    <property type="molecule type" value="Genomic_DNA"/>
</dbReference>
<dbReference type="OrthoDB" id="7869508at2"/>
<evidence type="ECO:0000256" key="1">
    <source>
        <dbReference type="SAM" id="Phobius"/>
    </source>
</evidence>
<feature type="transmembrane region" description="Helical" evidence="1">
    <location>
        <begin position="124"/>
        <end position="143"/>
    </location>
</feature>
<dbReference type="AlphaFoldDB" id="A0A1I5RAW1"/>
<dbReference type="STRING" id="441119.SAMN04488047_10885"/>
<dbReference type="InterPro" id="IPR047784">
    <property type="entry name" value="TrgA"/>
</dbReference>
<accession>A0A1I5RAW1</accession>
<name>A0A1I5RAW1_9RHOB</name>
<keyword evidence="1" id="KW-0472">Membrane</keyword>
<dbReference type="RefSeq" id="WP_093421860.1">
    <property type="nucleotide sequence ID" value="NZ_FOXA01000008.1"/>
</dbReference>
<protein>
    <recommendedName>
        <fullName evidence="4">Tellurium resistance protein</fullName>
    </recommendedName>
</protein>
<keyword evidence="1" id="KW-0812">Transmembrane</keyword>
<sequence length="147" mass="15643">MFPTAPKLIAALVFAALAWWVCDLVRPYLPEQQPARGLNEVAAGFGLLMGWRVMGRLVGGGYVAAMGYGLTTLVAVVLWTLLALAGYEMVERAVRLFYDGPMEAIEAMVLLMIGYGSFLLNATPAVSAAVGAALCGMLVEFVARRAA</sequence>
<keyword evidence="1" id="KW-1133">Transmembrane helix</keyword>
<keyword evidence="3" id="KW-1185">Reference proteome</keyword>
<evidence type="ECO:0000313" key="2">
    <source>
        <dbReference type="EMBL" id="SFP55668.1"/>
    </source>
</evidence>
<reference evidence="2 3" key="1">
    <citation type="submission" date="2016-10" db="EMBL/GenBank/DDBJ databases">
        <authorList>
            <person name="de Groot N.N."/>
        </authorList>
    </citation>
    <scope>NUCLEOTIDE SEQUENCE [LARGE SCALE GENOMIC DNA]</scope>
    <source>
        <strain evidence="2 3">DSM 19547</strain>
    </source>
</reference>
<organism evidence="2 3">
    <name type="scientific">Tranquillimonas alkanivorans</name>
    <dbReference type="NCBI Taxonomy" id="441119"/>
    <lineage>
        <taxon>Bacteria</taxon>
        <taxon>Pseudomonadati</taxon>
        <taxon>Pseudomonadota</taxon>
        <taxon>Alphaproteobacteria</taxon>
        <taxon>Rhodobacterales</taxon>
        <taxon>Roseobacteraceae</taxon>
        <taxon>Tranquillimonas</taxon>
    </lineage>
</organism>
<proteinExistence type="predicted"/>
<evidence type="ECO:0008006" key="4">
    <source>
        <dbReference type="Google" id="ProtNLM"/>
    </source>
</evidence>
<gene>
    <name evidence="2" type="ORF">SAMN04488047_10885</name>
</gene>
<dbReference type="Proteomes" id="UP000199356">
    <property type="component" value="Unassembled WGS sequence"/>
</dbReference>
<evidence type="ECO:0000313" key="3">
    <source>
        <dbReference type="Proteomes" id="UP000199356"/>
    </source>
</evidence>
<dbReference type="NCBIfam" id="NF033773">
    <property type="entry name" value="tellur_TrgA"/>
    <property type="match status" value="1"/>
</dbReference>
<feature type="transmembrane region" description="Helical" evidence="1">
    <location>
        <begin position="62"/>
        <end position="84"/>
    </location>
</feature>